<keyword evidence="2" id="KW-1185">Reference proteome</keyword>
<dbReference type="AlphaFoldDB" id="A0AAW0ZB48"/>
<gene>
    <name evidence="1" type="ORF">QLX08_011159</name>
</gene>
<comment type="caution">
    <text evidence="1">The sequence shown here is derived from an EMBL/GenBank/DDBJ whole genome shotgun (WGS) entry which is preliminary data.</text>
</comment>
<dbReference type="EMBL" id="JAWNGG020000344">
    <property type="protein sequence ID" value="KAK9294116.1"/>
    <property type="molecule type" value="Genomic_DNA"/>
</dbReference>
<accession>A0AAW0ZB48</accession>
<evidence type="ECO:0000313" key="1">
    <source>
        <dbReference type="EMBL" id="KAK9294116.1"/>
    </source>
</evidence>
<reference evidence="1 2" key="1">
    <citation type="submission" date="2024-05" db="EMBL/GenBank/DDBJ databases">
        <title>The nuclear and mitochondrial genome assemblies of Tetragonisca angustula (Apidae: Meliponini), a tiny yet remarkable pollinator in the Neotropics.</title>
        <authorList>
            <person name="Ferrari R."/>
            <person name="Ricardo P.C."/>
            <person name="Dias F.C."/>
            <person name="Araujo N.S."/>
            <person name="Soares D.O."/>
            <person name="Zhou Q.-S."/>
            <person name="Zhu C.-D."/>
            <person name="Coutinho L."/>
            <person name="Airas M.C."/>
            <person name="Batista T.M."/>
        </authorList>
    </citation>
    <scope>NUCLEOTIDE SEQUENCE [LARGE SCALE GENOMIC DNA]</scope>
    <source>
        <strain evidence="1">ASF017062</strain>
        <tissue evidence="1">Abdomen</tissue>
    </source>
</reference>
<organism evidence="1 2">
    <name type="scientific">Tetragonisca angustula</name>
    <dbReference type="NCBI Taxonomy" id="166442"/>
    <lineage>
        <taxon>Eukaryota</taxon>
        <taxon>Metazoa</taxon>
        <taxon>Ecdysozoa</taxon>
        <taxon>Arthropoda</taxon>
        <taxon>Hexapoda</taxon>
        <taxon>Insecta</taxon>
        <taxon>Pterygota</taxon>
        <taxon>Neoptera</taxon>
        <taxon>Endopterygota</taxon>
        <taxon>Hymenoptera</taxon>
        <taxon>Apocrita</taxon>
        <taxon>Aculeata</taxon>
        <taxon>Apoidea</taxon>
        <taxon>Anthophila</taxon>
        <taxon>Apidae</taxon>
        <taxon>Tetragonisca</taxon>
    </lineage>
</organism>
<sequence>MSTGELREKWCVNGMPWIYTVTAYDTYITRDFREIEPGDYCRGKPTLSRHVQRLFSDTSYDTVISGKLSPATIVEESQHFRDTSNVCFQIHWLPSSFFHE</sequence>
<name>A0AAW0ZB48_9HYME</name>
<protein>
    <submittedName>
        <fullName evidence="1">Uncharacterized protein</fullName>
    </submittedName>
</protein>
<evidence type="ECO:0000313" key="2">
    <source>
        <dbReference type="Proteomes" id="UP001432146"/>
    </source>
</evidence>
<proteinExistence type="predicted"/>
<dbReference type="Proteomes" id="UP001432146">
    <property type="component" value="Unassembled WGS sequence"/>
</dbReference>